<accession>A0A3N4IIZ6</accession>
<name>A0A3N4IIZ6_ASCIM</name>
<evidence type="ECO:0000256" key="1">
    <source>
        <dbReference type="SAM" id="MobiDB-lite"/>
    </source>
</evidence>
<proteinExistence type="predicted"/>
<sequence length="308" mass="33727">MAQRRSTEAAALAASLAVPAVPSTLPQAIPTTSNAPVNTSIIPEANEIPTPEQLVNALKTEIFDADGNVYTFADLTKASPTVLVIFIRHFYCSACQLYVELLTKMFPPHLLYPATPLTISIIGCGPRELIPAYTHNLRTHLPHYTSPNLATQHALEIRNCEIKVGMRTNKYLANQSHTKLALKGAFQAIRWRIGEWYKPGGGGPVNQAGGEFVFVDGQCTWGHRMRTGGDHTDLDVLEEVLGKFGGEGGREARRGLRRDRFRGVELRTDDDAEARKSFDDRRSGSPASRKSGRSRRSGVASPPVSPRA</sequence>
<organism evidence="2 3">
    <name type="scientific">Ascobolus immersus RN42</name>
    <dbReference type="NCBI Taxonomy" id="1160509"/>
    <lineage>
        <taxon>Eukaryota</taxon>
        <taxon>Fungi</taxon>
        <taxon>Dikarya</taxon>
        <taxon>Ascomycota</taxon>
        <taxon>Pezizomycotina</taxon>
        <taxon>Pezizomycetes</taxon>
        <taxon>Pezizales</taxon>
        <taxon>Ascobolaceae</taxon>
        <taxon>Ascobolus</taxon>
    </lineage>
</organism>
<evidence type="ECO:0008006" key="4">
    <source>
        <dbReference type="Google" id="ProtNLM"/>
    </source>
</evidence>
<gene>
    <name evidence="2" type="ORF">BJ508DRAFT_411999</name>
</gene>
<evidence type="ECO:0000313" key="2">
    <source>
        <dbReference type="EMBL" id="RPA85616.1"/>
    </source>
</evidence>
<dbReference type="Proteomes" id="UP000275078">
    <property type="component" value="Unassembled WGS sequence"/>
</dbReference>
<dbReference type="STRING" id="1160509.A0A3N4IIZ6"/>
<keyword evidence="3" id="KW-1185">Reference proteome</keyword>
<feature type="compositionally biased region" description="Basic and acidic residues" evidence="1">
    <location>
        <begin position="262"/>
        <end position="283"/>
    </location>
</feature>
<dbReference type="InterPro" id="IPR036249">
    <property type="entry name" value="Thioredoxin-like_sf"/>
</dbReference>
<dbReference type="EMBL" id="ML119653">
    <property type="protein sequence ID" value="RPA85616.1"/>
    <property type="molecule type" value="Genomic_DNA"/>
</dbReference>
<protein>
    <recommendedName>
        <fullName evidence="4">Thioredoxin-like protein</fullName>
    </recommendedName>
</protein>
<feature type="region of interest" description="Disordered" evidence="1">
    <location>
        <begin position="262"/>
        <end position="308"/>
    </location>
</feature>
<reference evidence="2 3" key="1">
    <citation type="journal article" date="2018" name="Nat. Ecol. Evol.">
        <title>Pezizomycetes genomes reveal the molecular basis of ectomycorrhizal truffle lifestyle.</title>
        <authorList>
            <person name="Murat C."/>
            <person name="Payen T."/>
            <person name="Noel B."/>
            <person name="Kuo A."/>
            <person name="Morin E."/>
            <person name="Chen J."/>
            <person name="Kohler A."/>
            <person name="Krizsan K."/>
            <person name="Balestrini R."/>
            <person name="Da Silva C."/>
            <person name="Montanini B."/>
            <person name="Hainaut M."/>
            <person name="Levati E."/>
            <person name="Barry K.W."/>
            <person name="Belfiori B."/>
            <person name="Cichocki N."/>
            <person name="Clum A."/>
            <person name="Dockter R.B."/>
            <person name="Fauchery L."/>
            <person name="Guy J."/>
            <person name="Iotti M."/>
            <person name="Le Tacon F."/>
            <person name="Lindquist E.A."/>
            <person name="Lipzen A."/>
            <person name="Malagnac F."/>
            <person name="Mello A."/>
            <person name="Molinier V."/>
            <person name="Miyauchi S."/>
            <person name="Poulain J."/>
            <person name="Riccioni C."/>
            <person name="Rubini A."/>
            <person name="Sitrit Y."/>
            <person name="Splivallo R."/>
            <person name="Traeger S."/>
            <person name="Wang M."/>
            <person name="Zifcakova L."/>
            <person name="Wipf D."/>
            <person name="Zambonelli A."/>
            <person name="Paolocci F."/>
            <person name="Nowrousian M."/>
            <person name="Ottonello S."/>
            <person name="Baldrian P."/>
            <person name="Spatafora J.W."/>
            <person name="Henrissat B."/>
            <person name="Nagy L.G."/>
            <person name="Aury J.M."/>
            <person name="Wincker P."/>
            <person name="Grigoriev I.V."/>
            <person name="Bonfante P."/>
            <person name="Martin F.M."/>
        </authorList>
    </citation>
    <scope>NUCLEOTIDE SEQUENCE [LARGE SCALE GENOMIC DNA]</scope>
    <source>
        <strain evidence="2 3">RN42</strain>
    </source>
</reference>
<dbReference type="OrthoDB" id="40334at2759"/>
<dbReference type="AlphaFoldDB" id="A0A3N4IIZ6"/>
<evidence type="ECO:0000313" key="3">
    <source>
        <dbReference type="Proteomes" id="UP000275078"/>
    </source>
</evidence>
<dbReference type="SUPFAM" id="SSF52833">
    <property type="entry name" value="Thioredoxin-like"/>
    <property type="match status" value="1"/>
</dbReference>